<sequence>MTSHSPPHPSPSTSSEPRVKSWPFNATNTKSSTNSTNEDLLFRSHKPSSSSFNRRDICVKLCIENDEMKNGGGGGGNG</sequence>
<dbReference type="EMBL" id="JAYWIO010000002">
    <property type="protein sequence ID" value="KAK7282312.1"/>
    <property type="molecule type" value="Genomic_DNA"/>
</dbReference>
<accession>A0AAN9FTG4</accession>
<evidence type="ECO:0000256" key="1">
    <source>
        <dbReference type="SAM" id="MobiDB-lite"/>
    </source>
</evidence>
<comment type="caution">
    <text evidence="2">The sequence shown here is derived from an EMBL/GenBank/DDBJ whole genome shotgun (WGS) entry which is preliminary data.</text>
</comment>
<name>A0AAN9FTG4_CROPI</name>
<reference evidence="2 3" key="1">
    <citation type="submission" date="2024-01" db="EMBL/GenBank/DDBJ databases">
        <title>The genomes of 5 underutilized Papilionoideae crops provide insights into root nodulation and disease resistanc.</title>
        <authorList>
            <person name="Yuan L."/>
        </authorList>
    </citation>
    <scope>NUCLEOTIDE SEQUENCE [LARGE SCALE GENOMIC DNA]</scope>
    <source>
        <strain evidence="2">ZHUSHIDOU_FW_LH</strain>
        <tissue evidence="2">Leaf</tissue>
    </source>
</reference>
<dbReference type="AlphaFoldDB" id="A0AAN9FTG4"/>
<feature type="compositionally biased region" description="Pro residues" evidence="1">
    <location>
        <begin position="1"/>
        <end position="10"/>
    </location>
</feature>
<feature type="region of interest" description="Disordered" evidence="1">
    <location>
        <begin position="1"/>
        <end position="52"/>
    </location>
</feature>
<protein>
    <submittedName>
        <fullName evidence="2">Uncharacterized protein</fullName>
    </submittedName>
</protein>
<evidence type="ECO:0000313" key="2">
    <source>
        <dbReference type="EMBL" id="KAK7282312.1"/>
    </source>
</evidence>
<dbReference type="Proteomes" id="UP001372338">
    <property type="component" value="Unassembled WGS sequence"/>
</dbReference>
<organism evidence="2 3">
    <name type="scientific">Crotalaria pallida</name>
    <name type="common">Smooth rattlebox</name>
    <name type="synonym">Crotalaria striata</name>
    <dbReference type="NCBI Taxonomy" id="3830"/>
    <lineage>
        <taxon>Eukaryota</taxon>
        <taxon>Viridiplantae</taxon>
        <taxon>Streptophyta</taxon>
        <taxon>Embryophyta</taxon>
        <taxon>Tracheophyta</taxon>
        <taxon>Spermatophyta</taxon>
        <taxon>Magnoliopsida</taxon>
        <taxon>eudicotyledons</taxon>
        <taxon>Gunneridae</taxon>
        <taxon>Pentapetalae</taxon>
        <taxon>rosids</taxon>
        <taxon>fabids</taxon>
        <taxon>Fabales</taxon>
        <taxon>Fabaceae</taxon>
        <taxon>Papilionoideae</taxon>
        <taxon>50 kb inversion clade</taxon>
        <taxon>genistoids sensu lato</taxon>
        <taxon>core genistoids</taxon>
        <taxon>Crotalarieae</taxon>
        <taxon>Crotalaria</taxon>
    </lineage>
</organism>
<feature type="compositionally biased region" description="Low complexity" evidence="1">
    <location>
        <begin position="25"/>
        <end position="37"/>
    </location>
</feature>
<evidence type="ECO:0000313" key="3">
    <source>
        <dbReference type="Proteomes" id="UP001372338"/>
    </source>
</evidence>
<gene>
    <name evidence="2" type="ORF">RIF29_10984</name>
</gene>
<keyword evidence="3" id="KW-1185">Reference proteome</keyword>
<proteinExistence type="predicted"/>